<organism evidence="4 5">
    <name type="scientific">Ajellomyces capsulatus</name>
    <name type="common">Darling's disease fungus</name>
    <name type="synonym">Histoplasma capsulatum</name>
    <dbReference type="NCBI Taxonomy" id="5037"/>
    <lineage>
        <taxon>Eukaryota</taxon>
        <taxon>Fungi</taxon>
        <taxon>Dikarya</taxon>
        <taxon>Ascomycota</taxon>
        <taxon>Pezizomycotina</taxon>
        <taxon>Eurotiomycetes</taxon>
        <taxon>Eurotiomycetidae</taxon>
        <taxon>Onygenales</taxon>
        <taxon>Ajellomycetaceae</taxon>
        <taxon>Histoplasma</taxon>
    </lineage>
</organism>
<dbReference type="InterPro" id="IPR008030">
    <property type="entry name" value="NmrA-like"/>
</dbReference>
<dbReference type="PANTHER" id="PTHR47706:SF9">
    <property type="entry name" value="NMRA-LIKE DOMAIN-CONTAINING PROTEIN-RELATED"/>
    <property type="match status" value="1"/>
</dbReference>
<dbReference type="InterPro" id="IPR036291">
    <property type="entry name" value="NAD(P)-bd_dom_sf"/>
</dbReference>
<name>A0A8H8CS11_AJECA</name>
<reference evidence="4 5" key="1">
    <citation type="submission" date="2021-01" db="EMBL/GenBank/DDBJ databases">
        <title>Chromosome-level genome assembly of a human fungal pathogen reveals clustering of transcriptionally co-regulated genes.</title>
        <authorList>
            <person name="Voorhies M."/>
            <person name="Cohen S."/>
            <person name="Shea T.P."/>
            <person name="Petrus S."/>
            <person name="Munoz J.F."/>
            <person name="Poplawski S."/>
            <person name="Goldman W.E."/>
            <person name="Michael T."/>
            <person name="Cuomo C.A."/>
            <person name="Sil A."/>
            <person name="Beyhan S."/>
        </authorList>
    </citation>
    <scope>NUCLEOTIDE SEQUENCE [LARGE SCALE GENOMIC DNA]</scope>
    <source>
        <strain evidence="4 5">G184AR</strain>
    </source>
</reference>
<dbReference type="Pfam" id="PF05368">
    <property type="entry name" value="NmrA"/>
    <property type="match status" value="1"/>
</dbReference>
<sequence>MSTIFKNVVVASAGGVVGSAIVSALLKSPHGYSVSTLSREGSSYSPPAGVTGLKSDYTHGSLVQALKGQDVVVSAIAGAAVPEQTKVIDAAIEAGVKRFIPSDFGSETRNKNSHSRVPFFVLKDQVQKYLLEKQEKIEWTIFLSGPFLDETLKTDFLGFDIANKTTTFWDERYKNVPFSTSRLPLLADAISQSLAPTISPNTANRVLAIRDVTVTFAEILNALETATGSAWPLNHADLDQLFEEGKAKAARGDASGVSHMIVRNILDVESEGDFDERGIVSNELVGVEGWELQRIVDAVVAEVQNKKTVKQ</sequence>
<dbReference type="AlphaFoldDB" id="A0A8H8CS11"/>
<dbReference type="VEuPathDB" id="FungiDB:I7I52_12038"/>
<keyword evidence="1" id="KW-0521">NADP</keyword>
<evidence type="ECO:0000256" key="2">
    <source>
        <dbReference type="ARBA" id="ARBA00023002"/>
    </source>
</evidence>
<proteinExistence type="predicted"/>
<dbReference type="OrthoDB" id="9974981at2759"/>
<dbReference type="Proteomes" id="UP000670092">
    <property type="component" value="Unassembled WGS sequence"/>
</dbReference>
<evidence type="ECO:0000313" key="4">
    <source>
        <dbReference type="EMBL" id="KAG5288526.1"/>
    </source>
</evidence>
<dbReference type="EMBL" id="JAEVHI010000006">
    <property type="protein sequence ID" value="KAG5288526.1"/>
    <property type="molecule type" value="Genomic_DNA"/>
</dbReference>
<keyword evidence="2" id="KW-0560">Oxidoreductase</keyword>
<feature type="domain" description="NmrA-like" evidence="3">
    <location>
        <begin position="6"/>
        <end position="159"/>
    </location>
</feature>
<dbReference type="GO" id="GO:0016491">
    <property type="term" value="F:oxidoreductase activity"/>
    <property type="evidence" value="ECO:0007669"/>
    <property type="project" value="UniProtKB-KW"/>
</dbReference>
<protein>
    <submittedName>
        <fullName evidence="4">Isoflavone reductase</fullName>
    </submittedName>
</protein>
<comment type="caution">
    <text evidence="4">The sequence shown here is derived from an EMBL/GenBank/DDBJ whole genome shotgun (WGS) entry which is preliminary data.</text>
</comment>
<evidence type="ECO:0000313" key="5">
    <source>
        <dbReference type="Proteomes" id="UP000670092"/>
    </source>
</evidence>
<evidence type="ECO:0000256" key="1">
    <source>
        <dbReference type="ARBA" id="ARBA00022857"/>
    </source>
</evidence>
<accession>A0A8H8CS11</accession>
<dbReference type="InterPro" id="IPR051609">
    <property type="entry name" value="NmrA/Isoflavone_reductase-like"/>
</dbReference>
<dbReference type="SUPFAM" id="SSF51735">
    <property type="entry name" value="NAD(P)-binding Rossmann-fold domains"/>
    <property type="match status" value="1"/>
</dbReference>
<gene>
    <name evidence="4" type="ORF">I7I52_12038</name>
</gene>
<dbReference type="PANTHER" id="PTHR47706">
    <property type="entry name" value="NMRA-LIKE FAMILY PROTEIN"/>
    <property type="match status" value="1"/>
</dbReference>
<dbReference type="Gene3D" id="3.40.50.720">
    <property type="entry name" value="NAD(P)-binding Rossmann-like Domain"/>
    <property type="match status" value="1"/>
</dbReference>
<evidence type="ECO:0000259" key="3">
    <source>
        <dbReference type="Pfam" id="PF05368"/>
    </source>
</evidence>